<evidence type="ECO:0000256" key="7">
    <source>
        <dbReference type="ARBA" id="ARBA00022833"/>
    </source>
</evidence>
<dbReference type="OrthoDB" id="9783937at2"/>
<name>A0A1R0FAH2_9HYPH</name>
<dbReference type="SUPFAM" id="SSF81345">
    <property type="entry name" value="ABC transporter involved in vitamin B12 uptake, BtuC"/>
    <property type="match status" value="1"/>
</dbReference>
<accession>A0A1R0FAH2</accession>
<evidence type="ECO:0000256" key="11">
    <source>
        <dbReference type="ARBA" id="ARBA00023136"/>
    </source>
</evidence>
<dbReference type="GeneID" id="92991392"/>
<keyword evidence="4 13" id="KW-0813">Transport</keyword>
<evidence type="ECO:0000256" key="4">
    <source>
        <dbReference type="ARBA" id="ARBA00022448"/>
    </source>
</evidence>
<evidence type="ECO:0000256" key="5">
    <source>
        <dbReference type="ARBA" id="ARBA00022475"/>
    </source>
</evidence>
<dbReference type="GO" id="GO:0006829">
    <property type="term" value="P:zinc ion transport"/>
    <property type="evidence" value="ECO:0007669"/>
    <property type="project" value="UniProtKB-KW"/>
</dbReference>
<dbReference type="PANTHER" id="PTHR30477:SF23">
    <property type="entry name" value="HIGH-AFFINITY ZINC UPTAKE SYSTEM MEMBRANE PROTEIN ZNUB"/>
    <property type="match status" value="1"/>
</dbReference>
<dbReference type="GO" id="GO:0043190">
    <property type="term" value="C:ATP-binding cassette (ABC) transporter complex"/>
    <property type="evidence" value="ECO:0007669"/>
    <property type="project" value="InterPro"/>
</dbReference>
<keyword evidence="8" id="KW-0864">Zinc transport</keyword>
<organism evidence="15 16">
    <name type="scientific">Bartonella apis</name>
    <dbReference type="NCBI Taxonomy" id="1686310"/>
    <lineage>
        <taxon>Bacteria</taxon>
        <taxon>Pseudomonadati</taxon>
        <taxon>Pseudomonadota</taxon>
        <taxon>Alphaproteobacteria</taxon>
        <taxon>Hyphomicrobiales</taxon>
        <taxon>Bartonellaceae</taxon>
        <taxon>Bartonella</taxon>
    </lineage>
</organism>
<evidence type="ECO:0000256" key="1">
    <source>
        <dbReference type="ARBA" id="ARBA00002313"/>
    </source>
</evidence>
<keyword evidence="11 14" id="KW-0472">Membrane</keyword>
<evidence type="ECO:0000256" key="6">
    <source>
        <dbReference type="ARBA" id="ARBA00022692"/>
    </source>
</evidence>
<evidence type="ECO:0000256" key="12">
    <source>
        <dbReference type="ARBA" id="ARBA00040080"/>
    </source>
</evidence>
<comment type="subcellular location">
    <subcellularLocation>
        <location evidence="2 13">Cell membrane</location>
        <topology evidence="2 13">Multi-pass membrane protein</topology>
    </subcellularLocation>
</comment>
<dbReference type="InterPro" id="IPR037294">
    <property type="entry name" value="ABC_BtuC-like"/>
</dbReference>
<feature type="transmembrane region" description="Helical" evidence="14">
    <location>
        <begin position="7"/>
        <end position="29"/>
    </location>
</feature>
<evidence type="ECO:0000256" key="3">
    <source>
        <dbReference type="ARBA" id="ARBA00008034"/>
    </source>
</evidence>
<gene>
    <name evidence="15" type="ORF">PEB0149_014330</name>
</gene>
<keyword evidence="6 13" id="KW-0812">Transmembrane</keyword>
<dbReference type="GO" id="GO:0055085">
    <property type="term" value="P:transmembrane transport"/>
    <property type="evidence" value="ECO:0007669"/>
    <property type="project" value="InterPro"/>
</dbReference>
<evidence type="ECO:0000256" key="2">
    <source>
        <dbReference type="ARBA" id="ARBA00004651"/>
    </source>
</evidence>
<evidence type="ECO:0000256" key="10">
    <source>
        <dbReference type="ARBA" id="ARBA00023065"/>
    </source>
</evidence>
<keyword evidence="7" id="KW-0862">Zinc</keyword>
<keyword evidence="5" id="KW-1003">Cell membrane</keyword>
<dbReference type="EMBL" id="LXYT01000001">
    <property type="protein sequence ID" value="OLY43984.1"/>
    <property type="molecule type" value="Genomic_DNA"/>
</dbReference>
<dbReference type="PANTHER" id="PTHR30477">
    <property type="entry name" value="ABC-TRANSPORTER METAL-BINDING PROTEIN"/>
    <property type="match status" value="1"/>
</dbReference>
<feature type="transmembrane region" description="Helical" evidence="14">
    <location>
        <begin position="214"/>
        <end position="232"/>
    </location>
</feature>
<dbReference type="Gene3D" id="1.10.3470.10">
    <property type="entry name" value="ABC transporter involved in vitamin B12 uptake, BtuC"/>
    <property type="match status" value="1"/>
</dbReference>
<comment type="caution">
    <text evidence="15">The sequence shown here is derived from an EMBL/GenBank/DDBJ whole genome shotgun (WGS) entry which is preliminary data.</text>
</comment>
<evidence type="ECO:0000256" key="13">
    <source>
        <dbReference type="RuleBase" id="RU003943"/>
    </source>
</evidence>
<dbReference type="RefSeq" id="WP_075869165.1">
    <property type="nucleotide sequence ID" value="NZ_CALYQA010000007.1"/>
</dbReference>
<feature type="transmembrane region" description="Helical" evidence="14">
    <location>
        <begin position="171"/>
        <end position="202"/>
    </location>
</feature>
<dbReference type="CDD" id="cd06550">
    <property type="entry name" value="TM_ABC_iron-siderophores_like"/>
    <property type="match status" value="1"/>
</dbReference>
<dbReference type="AlphaFoldDB" id="A0A1R0FAH2"/>
<comment type="function">
    <text evidence="1">Involved in the high-affinity zinc uptake transport system.</text>
</comment>
<keyword evidence="10" id="KW-0406">Ion transport</keyword>
<dbReference type="Pfam" id="PF00950">
    <property type="entry name" value="ABC-3"/>
    <property type="match status" value="1"/>
</dbReference>
<evidence type="ECO:0000256" key="9">
    <source>
        <dbReference type="ARBA" id="ARBA00022989"/>
    </source>
</evidence>
<comment type="similarity">
    <text evidence="3 13">Belongs to the ABC-3 integral membrane protein family.</text>
</comment>
<reference evidence="15 16" key="1">
    <citation type="submission" date="2016-12" db="EMBL/GenBank/DDBJ databases">
        <title>Comparative genomics of Bartonella apis.</title>
        <authorList>
            <person name="Engel P."/>
        </authorList>
    </citation>
    <scope>NUCLEOTIDE SEQUENCE [LARGE SCALE GENOMIC DNA]</scope>
    <source>
        <strain evidence="15 16">PEB0149</strain>
    </source>
</reference>
<evidence type="ECO:0000256" key="14">
    <source>
        <dbReference type="SAM" id="Phobius"/>
    </source>
</evidence>
<dbReference type="Proteomes" id="UP000187344">
    <property type="component" value="Unassembled WGS sequence"/>
</dbReference>
<keyword evidence="16" id="KW-1185">Reference proteome</keyword>
<feature type="transmembrane region" description="Helical" evidence="14">
    <location>
        <begin position="244"/>
        <end position="262"/>
    </location>
</feature>
<evidence type="ECO:0000256" key="8">
    <source>
        <dbReference type="ARBA" id="ARBA00022906"/>
    </source>
</evidence>
<feature type="transmembrane region" description="Helical" evidence="14">
    <location>
        <begin position="87"/>
        <end position="108"/>
    </location>
</feature>
<proteinExistence type="inferred from homology"/>
<evidence type="ECO:0000313" key="16">
    <source>
        <dbReference type="Proteomes" id="UP000187344"/>
    </source>
</evidence>
<dbReference type="GO" id="GO:0010043">
    <property type="term" value="P:response to zinc ion"/>
    <property type="evidence" value="ECO:0007669"/>
    <property type="project" value="TreeGrafter"/>
</dbReference>
<dbReference type="InterPro" id="IPR001626">
    <property type="entry name" value="ABC_TroCD"/>
</dbReference>
<protein>
    <recommendedName>
        <fullName evidence="12">High-affinity zinc uptake system membrane protein ZnuB</fullName>
    </recommendedName>
</protein>
<feature type="transmembrane region" description="Helical" evidence="14">
    <location>
        <begin position="49"/>
        <end position="75"/>
    </location>
</feature>
<keyword evidence="9 14" id="KW-1133">Transmembrane helix</keyword>
<sequence>MLDDYLVRAFLAGIGVALMAGPLGCFIVWQKLAYFGDTMAHSALLGVAFALLFNIDTVLGVFLVAVIVSIALFILQAKEKLSGDSLLGILAHATLAIGLILIGFMTWTNIDINSYLFGDILAVSRTDVLTVWIGCAVILVVLFLLWRPLLALTINIDMAKAENMKPERARFIFMLLMAIVIAVAINIIGILLITALLIIPAATARRFSSTPEQMAILAALIGIIGTVLGLYASIRFDSRSGPSVVVALFILFIASRLISGVIKEFSHDR</sequence>
<feature type="transmembrane region" description="Helical" evidence="14">
    <location>
        <begin position="128"/>
        <end position="150"/>
    </location>
</feature>
<evidence type="ECO:0000313" key="15">
    <source>
        <dbReference type="EMBL" id="OLY43984.1"/>
    </source>
</evidence>